<comment type="caution">
    <text evidence="2">The sequence shown here is derived from an EMBL/GenBank/DDBJ whole genome shotgun (WGS) entry which is preliminary data.</text>
</comment>
<proteinExistence type="predicted"/>
<keyword evidence="2" id="KW-0328">Glycosyltransferase</keyword>
<gene>
    <name evidence="2" type="ORF">A1Q2_06354</name>
</gene>
<dbReference type="InterPro" id="IPR021047">
    <property type="entry name" value="Mannosyltransferase_CMT1"/>
</dbReference>
<dbReference type="AlphaFoldDB" id="K1VRU9"/>
<name>K1VRU9_TRIAC</name>
<evidence type="ECO:0000313" key="3">
    <source>
        <dbReference type="Proteomes" id="UP000006757"/>
    </source>
</evidence>
<feature type="region of interest" description="Disordered" evidence="1">
    <location>
        <begin position="573"/>
        <end position="597"/>
    </location>
</feature>
<dbReference type="OMA" id="GKGYWAW"/>
<evidence type="ECO:0000256" key="1">
    <source>
        <dbReference type="SAM" id="MobiDB-lite"/>
    </source>
</evidence>
<dbReference type="PANTHER" id="PTHR34144:SF5">
    <property type="entry name" value="ALPHA-1,3-MANNOSYLTRANSFERASE CMT1"/>
    <property type="match status" value="1"/>
</dbReference>
<dbReference type="Proteomes" id="UP000006757">
    <property type="component" value="Unassembled WGS sequence"/>
</dbReference>
<feature type="region of interest" description="Disordered" evidence="1">
    <location>
        <begin position="379"/>
        <end position="419"/>
    </location>
</feature>
<feature type="compositionally biased region" description="Basic and acidic residues" evidence="1">
    <location>
        <begin position="584"/>
        <end position="597"/>
    </location>
</feature>
<dbReference type="PANTHER" id="PTHR34144">
    <property type="entry name" value="CHROMOSOME 8, WHOLE GENOME SHOTGUN SEQUENCE"/>
    <property type="match status" value="1"/>
</dbReference>
<organism evidence="2 3">
    <name type="scientific">Trichosporon asahii var. asahii (strain CBS 8904)</name>
    <name type="common">Yeast</name>
    <dbReference type="NCBI Taxonomy" id="1220162"/>
    <lineage>
        <taxon>Eukaryota</taxon>
        <taxon>Fungi</taxon>
        <taxon>Dikarya</taxon>
        <taxon>Basidiomycota</taxon>
        <taxon>Agaricomycotina</taxon>
        <taxon>Tremellomycetes</taxon>
        <taxon>Trichosporonales</taxon>
        <taxon>Trichosporonaceae</taxon>
        <taxon>Trichosporon</taxon>
    </lineage>
</organism>
<dbReference type="eggNOG" id="ENOG502QRBX">
    <property type="taxonomic scope" value="Eukaryota"/>
</dbReference>
<feature type="region of interest" description="Disordered" evidence="1">
    <location>
        <begin position="1"/>
        <end position="24"/>
    </location>
</feature>
<feature type="compositionally biased region" description="Basic and acidic residues" evidence="1">
    <location>
        <begin position="96"/>
        <end position="116"/>
    </location>
</feature>
<dbReference type="GO" id="GO:0016757">
    <property type="term" value="F:glycosyltransferase activity"/>
    <property type="evidence" value="ECO:0007669"/>
    <property type="project" value="UniProtKB-KW"/>
</dbReference>
<keyword evidence="3" id="KW-1185">Reference proteome</keyword>
<feature type="compositionally biased region" description="Polar residues" evidence="1">
    <location>
        <begin position="9"/>
        <end position="24"/>
    </location>
</feature>
<dbReference type="Pfam" id="PF11735">
    <property type="entry name" value="CAP59_mtransfer"/>
    <property type="match status" value="1"/>
</dbReference>
<keyword evidence="2" id="KW-0808">Transferase</keyword>
<sequence length="597" mass="67965">MIKVPGLSSGPSLPTTNRLSGSSGMTIPRPLIRVAIGAALVLLVVFVWSTKRLDTSRWDASTTLERNPNVPSWRDHPGPYNPGMGVDTPAKYYAYNKHDRPRQPDTDRAKEVDKRSNPFHPGKSRKLVEGTTDQYTEGPLPSLNEAFDFLVPLLNQIKEDVPAVPREHNMGSTIFAPYLNDELKARYAHLGGEWDVNTRTWVQGGEKRYLFVTVCRQVAGMLPDWFAAWTVVADFLGPESLVFSLHEGDSDDGSGELLARAMKKHLLYIGVPPENIFVRTHLPKVEWEKHHRIEKLAELRNDAMEPIFKSKTPELAPDGKPWSAIVFYNDVYLGASHYLELLHQHFAQDADMTCGWDHAGKWFYDGWVGRDMSGDLYTPFPVPEEEQKKDQKVSTAERRAQRGARRPRPSFRNPANPQLFVSHGPTRERHVRLLPYQVFAGWNGMVVMNPTPFMPPYDVRFRRATPRAPGQAEGTEECQASESAFISWDFWSYGFGRIQTVPGVHLTYGKDDARLRGFVEYPVPDREHSETIDWDENPPSRVRCHDWPDKLGKGYWAWDSTRWVAPPKYKIPEEGAGFSRHAGQKKDAVKDEEHTEQ</sequence>
<dbReference type="InParanoid" id="K1VRU9"/>
<protein>
    <submittedName>
        <fullName evidence="2">Alpha-1,3-mannosyltransferase</fullName>
    </submittedName>
</protein>
<evidence type="ECO:0000313" key="2">
    <source>
        <dbReference type="EMBL" id="EKC99417.1"/>
    </source>
</evidence>
<dbReference type="OrthoDB" id="262547at2759"/>
<feature type="compositionally biased region" description="Basic and acidic residues" evidence="1">
    <location>
        <begin position="385"/>
        <end position="400"/>
    </location>
</feature>
<feature type="region of interest" description="Disordered" evidence="1">
    <location>
        <begin position="63"/>
        <end position="126"/>
    </location>
</feature>
<reference evidence="2 3" key="1">
    <citation type="journal article" date="2012" name="Eukaryot. Cell">
        <title>Genome sequence of the Trichosporon asahii environmental strain CBS 8904.</title>
        <authorList>
            <person name="Yang R.Y."/>
            <person name="Li H.T."/>
            <person name="Zhu H."/>
            <person name="Zhou G.P."/>
            <person name="Wang M."/>
            <person name="Wang L."/>
        </authorList>
    </citation>
    <scope>NUCLEOTIDE SEQUENCE [LARGE SCALE GENOMIC DNA]</scope>
    <source>
        <strain evidence="2 3">CBS 8904</strain>
    </source>
</reference>
<dbReference type="HOGENOM" id="CLU_474075_0_0_1"/>
<dbReference type="EMBL" id="AMBO01000372">
    <property type="protein sequence ID" value="EKC99417.1"/>
    <property type="molecule type" value="Genomic_DNA"/>
</dbReference>
<accession>K1VRU9</accession>